<evidence type="ECO:0000256" key="1">
    <source>
        <dbReference type="ARBA" id="ARBA00022723"/>
    </source>
</evidence>
<feature type="binding site" evidence="5">
    <location>
        <position position="62"/>
    </location>
    <ligand>
        <name>Fe cation</name>
        <dbReference type="ChEBI" id="CHEBI:24875"/>
        <label>1</label>
    </ligand>
</feature>
<feature type="domain" description="Calcineurin-like phosphoesterase" evidence="6">
    <location>
        <begin position="14"/>
        <end position="204"/>
    </location>
</feature>
<comment type="function">
    <text evidence="5">Hydrolyzes cAMP to 5'-AMP. Plays an important regulatory role in modulating the intracellular concentration of cAMP, thereby influencing cAMP-dependent processes.</text>
</comment>
<proteinExistence type="inferred from homology"/>
<feature type="binding site" evidence="5">
    <location>
        <position position="62"/>
    </location>
    <ligand>
        <name>AMP</name>
        <dbReference type="ChEBI" id="CHEBI:456215"/>
    </ligand>
</feature>
<protein>
    <recommendedName>
        <fullName evidence="5">3',5'-cyclic adenosine monophosphate phosphodiesterase CpdA</fullName>
        <shortName evidence="5">3',5'-cyclic AMP phosphodiesterase</shortName>
        <shortName evidence="5">cAMP phosphodiesterase</shortName>
        <ecNumber evidence="5">3.1.4.53</ecNumber>
    </recommendedName>
</protein>
<keyword evidence="8" id="KW-1185">Reference proteome</keyword>
<dbReference type="GO" id="GO:0046872">
    <property type="term" value="F:metal ion binding"/>
    <property type="evidence" value="ECO:0007669"/>
    <property type="project" value="UniProtKB-UniRule"/>
</dbReference>
<dbReference type="EC" id="3.1.4.53" evidence="5"/>
<name>A0A1M5CMZ0_VIBGA</name>
<evidence type="ECO:0000256" key="2">
    <source>
        <dbReference type="ARBA" id="ARBA00022801"/>
    </source>
</evidence>
<dbReference type="AlphaFoldDB" id="A0A1M5CMZ0"/>
<evidence type="ECO:0000256" key="3">
    <source>
        <dbReference type="ARBA" id="ARBA00023004"/>
    </source>
</evidence>
<feature type="binding site" evidence="5">
    <location>
        <begin position="92"/>
        <end position="93"/>
    </location>
    <ligand>
        <name>AMP</name>
        <dbReference type="ChEBI" id="CHEBI:456215"/>
    </ligand>
</feature>
<dbReference type="HAMAP" id="MF_00905">
    <property type="entry name" value="cAMP_phosphodiest_CpdA"/>
    <property type="match status" value="1"/>
</dbReference>
<dbReference type="NCBIfam" id="NF008359">
    <property type="entry name" value="PRK11148.1"/>
    <property type="match status" value="1"/>
</dbReference>
<feature type="binding site" evidence="5">
    <location>
        <position position="20"/>
    </location>
    <ligand>
        <name>Fe cation</name>
        <dbReference type="ChEBI" id="CHEBI:24875"/>
        <label>1</label>
    </ligand>
</feature>
<dbReference type="InterPro" id="IPR026575">
    <property type="entry name" value="GpdQ/CpdA-like"/>
</dbReference>
<organism evidence="7 8">
    <name type="scientific">Vibrio gazogenes DSM 21264 = NBRC 103151</name>
    <dbReference type="NCBI Taxonomy" id="1123492"/>
    <lineage>
        <taxon>Bacteria</taxon>
        <taxon>Pseudomonadati</taxon>
        <taxon>Pseudomonadota</taxon>
        <taxon>Gammaproteobacteria</taxon>
        <taxon>Vibrionales</taxon>
        <taxon>Vibrionaceae</taxon>
        <taxon>Vibrio</taxon>
    </lineage>
</organism>
<feature type="binding site" evidence="5">
    <location>
        <position position="62"/>
    </location>
    <ligand>
        <name>Fe cation</name>
        <dbReference type="ChEBI" id="CHEBI:24875"/>
        <label>2</label>
    </ligand>
</feature>
<dbReference type="InterPro" id="IPR046379">
    <property type="entry name" value="cAMP_phosphodiest_CpdA"/>
</dbReference>
<dbReference type="GO" id="GO:0000166">
    <property type="term" value="F:nucleotide binding"/>
    <property type="evidence" value="ECO:0007669"/>
    <property type="project" value="UniProtKB-UniRule"/>
</dbReference>
<dbReference type="InterPro" id="IPR050884">
    <property type="entry name" value="CNP_phosphodiesterase-III"/>
</dbReference>
<reference evidence="8" key="1">
    <citation type="submission" date="2016-11" db="EMBL/GenBank/DDBJ databases">
        <authorList>
            <person name="Varghese N."/>
            <person name="Submissions S."/>
        </authorList>
    </citation>
    <scope>NUCLEOTIDE SEQUENCE [LARGE SCALE GENOMIC DNA]</scope>
    <source>
        <strain evidence="8">DSM 21264</strain>
    </source>
</reference>
<dbReference type="Gene3D" id="3.60.21.10">
    <property type="match status" value="1"/>
</dbReference>
<keyword evidence="2 5" id="KW-0378">Hydrolase</keyword>
<accession>A0A1M5CMZ0</accession>
<dbReference type="CDD" id="cd07402">
    <property type="entry name" value="MPP_GpdQ"/>
    <property type="match status" value="1"/>
</dbReference>
<dbReference type="PANTHER" id="PTHR42988">
    <property type="entry name" value="PHOSPHOHYDROLASE"/>
    <property type="match status" value="1"/>
</dbReference>
<dbReference type="PANTHER" id="PTHR42988:SF2">
    <property type="entry name" value="CYCLIC NUCLEOTIDE PHOSPHODIESTERASE CBUA0032-RELATED"/>
    <property type="match status" value="1"/>
</dbReference>
<dbReference type="InterPro" id="IPR029052">
    <property type="entry name" value="Metallo-depent_PP-like"/>
</dbReference>
<feature type="binding site" evidence="5">
    <location>
        <position position="22"/>
    </location>
    <ligand>
        <name>Fe cation</name>
        <dbReference type="ChEBI" id="CHEBI:24875"/>
        <label>1</label>
    </ligand>
</feature>
<dbReference type="InterPro" id="IPR004843">
    <property type="entry name" value="Calcineurin-like_PHP"/>
</dbReference>
<evidence type="ECO:0000256" key="4">
    <source>
        <dbReference type="ARBA" id="ARBA00025742"/>
    </source>
</evidence>
<dbReference type="RefSeq" id="WP_072960146.1">
    <property type="nucleotide sequence ID" value="NZ_FQUH01000012.1"/>
</dbReference>
<evidence type="ECO:0000259" key="6">
    <source>
        <dbReference type="Pfam" id="PF00149"/>
    </source>
</evidence>
<comment type="similarity">
    <text evidence="4 5">Belongs to the cyclic nucleotide phosphodiesterase class-III family.</text>
</comment>
<feature type="binding site" evidence="5">
    <location>
        <position position="22"/>
    </location>
    <ligand>
        <name>AMP</name>
        <dbReference type="ChEBI" id="CHEBI:456215"/>
    </ligand>
</feature>
<dbReference type="SUPFAM" id="SSF56300">
    <property type="entry name" value="Metallo-dependent phosphatases"/>
    <property type="match status" value="1"/>
</dbReference>
<evidence type="ECO:0000256" key="5">
    <source>
        <dbReference type="HAMAP-Rule" id="MF_00905"/>
    </source>
</evidence>
<dbReference type="Pfam" id="PF00149">
    <property type="entry name" value="Metallophos"/>
    <property type="match status" value="1"/>
</dbReference>
<sequence>MDVSFYTEHLDSIKLLQMTDTHLFASDEGSLLSVNTANSFKAVVQEVIARNVDYQLILATGDISQDHSEASYQLFVDSIEPLNKPCLCLPGNHDEQNAMKAILANSQIIQPRHVTVGAHWQMILLDSQVSGVPYGYISPEQLQQMDDMLRETQARHTLILLHHHPLLVGSRWLDQHTLKNSDSFWEVVLKYPHVKGVVCGHVHQVMERDYHGVQVMSTPSTCVQFKPHSNEFALDLVSPGWRELELHPDGQLTTQVGRVKQGLFLPDFSANGY</sequence>
<keyword evidence="3 5" id="KW-0408">Iron</keyword>
<dbReference type="Proteomes" id="UP000184159">
    <property type="component" value="Unassembled WGS sequence"/>
</dbReference>
<comment type="catalytic activity">
    <reaction evidence="5">
        <text>3',5'-cyclic AMP + H2O = AMP + H(+)</text>
        <dbReference type="Rhea" id="RHEA:25277"/>
        <dbReference type="ChEBI" id="CHEBI:15377"/>
        <dbReference type="ChEBI" id="CHEBI:15378"/>
        <dbReference type="ChEBI" id="CHEBI:58165"/>
        <dbReference type="ChEBI" id="CHEBI:456215"/>
        <dbReference type="EC" id="3.1.4.53"/>
    </reaction>
</comment>
<keyword evidence="5" id="KW-0547">Nucleotide-binding</keyword>
<feature type="binding site" evidence="5">
    <location>
        <position position="162"/>
    </location>
    <ligand>
        <name>Fe cation</name>
        <dbReference type="ChEBI" id="CHEBI:24875"/>
        <label>2</label>
    </ligand>
</feature>
<feature type="binding site" evidence="5">
    <location>
        <position position="203"/>
    </location>
    <ligand>
        <name>Fe cation</name>
        <dbReference type="ChEBI" id="CHEBI:24875"/>
        <label>1</label>
    </ligand>
</feature>
<feature type="binding site" evidence="5">
    <location>
        <position position="92"/>
    </location>
    <ligand>
        <name>Fe cation</name>
        <dbReference type="ChEBI" id="CHEBI:24875"/>
        <label>2</label>
    </ligand>
</feature>
<evidence type="ECO:0000313" key="7">
    <source>
        <dbReference type="EMBL" id="SHF56080.1"/>
    </source>
</evidence>
<feature type="binding site" evidence="5">
    <location>
        <position position="203"/>
    </location>
    <ligand>
        <name>AMP</name>
        <dbReference type="ChEBI" id="CHEBI:456215"/>
    </ligand>
</feature>
<dbReference type="GO" id="GO:0004115">
    <property type="term" value="F:3',5'-cyclic-AMP phosphodiesterase activity"/>
    <property type="evidence" value="ECO:0007669"/>
    <property type="project" value="UniProtKB-UniRule"/>
</dbReference>
<gene>
    <name evidence="5" type="primary">cpdA</name>
    <name evidence="7" type="ORF">SAMN02745781_02621</name>
</gene>
<evidence type="ECO:0000313" key="8">
    <source>
        <dbReference type="Proteomes" id="UP000184159"/>
    </source>
</evidence>
<feature type="binding site" evidence="5">
    <location>
        <position position="201"/>
    </location>
    <ligand>
        <name>Fe cation</name>
        <dbReference type="ChEBI" id="CHEBI:24875"/>
        <label>2</label>
    </ligand>
</feature>
<dbReference type="EMBL" id="FQUH01000012">
    <property type="protein sequence ID" value="SHF56080.1"/>
    <property type="molecule type" value="Genomic_DNA"/>
</dbReference>
<comment type="cofactor">
    <cofactor evidence="5">
        <name>Fe(2+)</name>
        <dbReference type="ChEBI" id="CHEBI:29033"/>
    </cofactor>
    <text evidence="5">Binds 2 Fe(2+) ions per subunit.</text>
</comment>
<keyword evidence="5" id="KW-0114">cAMP</keyword>
<keyword evidence="1 5" id="KW-0479">Metal-binding</keyword>